<evidence type="ECO:0008006" key="3">
    <source>
        <dbReference type="Google" id="ProtNLM"/>
    </source>
</evidence>
<dbReference type="STRING" id="1218598.LEP1GSC060_3028"/>
<keyword evidence="2" id="KW-1185">Reference proteome</keyword>
<dbReference type="InterPro" id="IPR058174">
    <property type="entry name" value="LIC13410-like"/>
</dbReference>
<accession>N1WNX9</accession>
<name>N1WNX9_9LEPT</name>
<comment type="caution">
    <text evidence="1">The sequence shown here is derived from an EMBL/GenBank/DDBJ whole genome shotgun (WGS) entry which is preliminary data.</text>
</comment>
<proteinExistence type="predicted"/>
<protein>
    <recommendedName>
        <fullName evidence="3">Lipoprotein</fullName>
    </recommendedName>
</protein>
<reference evidence="1" key="1">
    <citation type="submission" date="2013-03" db="EMBL/GenBank/DDBJ databases">
        <authorList>
            <person name="Harkins D.M."/>
            <person name="Durkin A.S."/>
            <person name="Brinkac L.M."/>
            <person name="Haft D.H."/>
            <person name="Selengut J.D."/>
            <person name="Sanka R."/>
            <person name="DePew J."/>
            <person name="Purushe J."/>
            <person name="Hartskeerl R.A."/>
            <person name="Ahmed A."/>
            <person name="van der Linden H."/>
            <person name="Goris M.G.A."/>
            <person name="Vinetz J.M."/>
            <person name="Sutton G.G."/>
            <person name="Nierman W.C."/>
            <person name="Fouts D.E."/>
        </authorList>
    </citation>
    <scope>NUCLEOTIDE SEQUENCE [LARGE SCALE GENOMIC DNA]</scope>
    <source>
        <strain evidence="1">ICFT</strain>
    </source>
</reference>
<gene>
    <name evidence="1" type="ORF">LEP1GSC060_3028</name>
</gene>
<evidence type="ECO:0000313" key="2">
    <source>
        <dbReference type="Proteomes" id="UP000012313"/>
    </source>
</evidence>
<sequence>MIRIKKNFLNFISIFTLDRSKIKIIVVDQNPNLEKITMKNIFSALLILTCVSALSFCSSEDKKQPPRQEFQPNSDIRTFEVGMIKEGDKRIKAEAVLGTPSVELNTQDGAVLEWYLVSTDYQKNSYKTLTERPATIAEDTKFIKLTIDKKGVIKKMEYKL</sequence>
<organism evidence="1 2">
    <name type="scientific">Leptospira weilii serovar Ranarum str. ICFT</name>
    <dbReference type="NCBI Taxonomy" id="1218598"/>
    <lineage>
        <taxon>Bacteria</taxon>
        <taxon>Pseudomonadati</taxon>
        <taxon>Spirochaetota</taxon>
        <taxon>Spirochaetia</taxon>
        <taxon>Leptospirales</taxon>
        <taxon>Leptospiraceae</taxon>
        <taxon>Leptospira</taxon>
    </lineage>
</organism>
<dbReference type="EMBL" id="AOHC02000037">
    <property type="protein sequence ID" value="EMY77498.1"/>
    <property type="molecule type" value="Genomic_DNA"/>
</dbReference>
<dbReference type="NCBIfam" id="NF047813">
    <property type="entry name" value="LIC13410_lipo"/>
    <property type="match status" value="1"/>
</dbReference>
<dbReference type="AlphaFoldDB" id="N1WNX9"/>
<evidence type="ECO:0000313" key="1">
    <source>
        <dbReference type="EMBL" id="EMY77498.1"/>
    </source>
</evidence>
<dbReference type="Proteomes" id="UP000012313">
    <property type="component" value="Unassembled WGS sequence"/>
</dbReference>